<dbReference type="AlphaFoldDB" id="A0AA86QYT4"/>
<reference evidence="1" key="1">
    <citation type="submission" date="2023-06" db="EMBL/GenBank/DDBJ databases">
        <authorList>
            <person name="Kurt Z."/>
        </authorList>
    </citation>
    <scope>NUCLEOTIDE SEQUENCE</scope>
</reference>
<reference evidence="2 3" key="2">
    <citation type="submission" date="2024-07" db="EMBL/GenBank/DDBJ databases">
        <authorList>
            <person name="Akdeniz Z."/>
        </authorList>
    </citation>
    <scope>NUCLEOTIDE SEQUENCE [LARGE SCALE GENOMIC DNA]</scope>
</reference>
<protein>
    <submittedName>
        <fullName evidence="2">Hypothetical_protein</fullName>
    </submittedName>
</protein>
<keyword evidence="3" id="KW-1185">Reference proteome</keyword>
<accession>A0AA86QYT4</accession>
<comment type="caution">
    <text evidence="1">The sequence shown here is derived from an EMBL/GenBank/DDBJ whole genome shotgun (WGS) entry which is preliminary data.</text>
</comment>
<proteinExistence type="predicted"/>
<gene>
    <name evidence="2" type="ORF">HINF_LOCUS38495</name>
    <name evidence="1" type="ORF">HINF_LOCUS47500</name>
</gene>
<dbReference type="EMBL" id="CATOUU010000924">
    <property type="protein sequence ID" value="CAI9959855.1"/>
    <property type="molecule type" value="Genomic_DNA"/>
</dbReference>
<name>A0AA86QYT4_9EUKA</name>
<organism evidence="1">
    <name type="scientific">Hexamita inflata</name>
    <dbReference type="NCBI Taxonomy" id="28002"/>
    <lineage>
        <taxon>Eukaryota</taxon>
        <taxon>Metamonada</taxon>
        <taxon>Diplomonadida</taxon>
        <taxon>Hexamitidae</taxon>
        <taxon>Hexamitinae</taxon>
        <taxon>Hexamita</taxon>
    </lineage>
</organism>
<dbReference type="EMBL" id="CAXDID020000146">
    <property type="protein sequence ID" value="CAL6040767.1"/>
    <property type="molecule type" value="Genomic_DNA"/>
</dbReference>
<evidence type="ECO:0000313" key="1">
    <source>
        <dbReference type="EMBL" id="CAI9959855.1"/>
    </source>
</evidence>
<evidence type="ECO:0000313" key="2">
    <source>
        <dbReference type="EMBL" id="CAL6040767.1"/>
    </source>
</evidence>
<evidence type="ECO:0000313" key="3">
    <source>
        <dbReference type="Proteomes" id="UP001642409"/>
    </source>
</evidence>
<sequence>MSKILSEKEAIYTQIYKEALSTICKQNFDENTNCQLCKIIDNLNNPIEFWQLVHTQMASYKNQKISIQDVQGYYDVVYRQALYTDRVNDQDREYLKSYFQQSRFKINQQVQQLMKTYFKDRDIFYREVSKELYLIDFQLSKSQDKQPQKVYKRNIVQQQQLNCCEIIDKHDLVSEQLTNEQSNVQKDKQNDFCNHDVFGLQLNQKDKQYIQMFINATPQNSTSKIMEQLLQSSQFINANIFISVIEDYVNQLLAQMKIIKPLQNCENKPNQTSSKQTDSIQQDSLHAVLLNALRIVLNKNKLMLTEQELYIRINQLTKSQTDKLWWEFCKNKNDTNQLPWWQQQYFIKYTELFGNTKNMFSLKDTDYICEFVKGHMDMPCFKVIQNLLQQYFVNRDFEQEILNNKITKEFICDTSLNSLQDYYYNYQQQYNLLPVSKIFFLQDTKFIGEFVENSTNKFTKNIANQLQQEYFKDRYIMASALSEKVKNQLIEKKIKLRQQQRLEESE</sequence>
<dbReference type="Proteomes" id="UP001642409">
    <property type="component" value="Unassembled WGS sequence"/>
</dbReference>